<evidence type="ECO:0000256" key="1">
    <source>
        <dbReference type="SAM" id="MobiDB-lite"/>
    </source>
</evidence>
<evidence type="ECO:0000313" key="2">
    <source>
        <dbReference type="EMBL" id="QCE00170.1"/>
    </source>
</evidence>
<feature type="compositionally biased region" description="Polar residues" evidence="1">
    <location>
        <begin position="121"/>
        <end position="132"/>
    </location>
</feature>
<accession>A0A4D6MFG4</accession>
<gene>
    <name evidence="2" type="ORF">DEO72_LG7g1457</name>
</gene>
<reference evidence="2 3" key="1">
    <citation type="submission" date="2019-04" db="EMBL/GenBank/DDBJ databases">
        <title>An improved genome assembly and genetic linkage map for asparagus bean, Vigna unguiculata ssp. sesquipedialis.</title>
        <authorList>
            <person name="Xia Q."/>
            <person name="Zhang R."/>
            <person name="Dong Y."/>
        </authorList>
    </citation>
    <scope>NUCLEOTIDE SEQUENCE [LARGE SCALE GENOMIC DNA]</scope>
    <source>
        <tissue evidence="2">Leaf</tissue>
    </source>
</reference>
<dbReference type="EMBL" id="CP039351">
    <property type="protein sequence ID" value="QCE00170.1"/>
    <property type="molecule type" value="Genomic_DNA"/>
</dbReference>
<protein>
    <submittedName>
        <fullName evidence="2">Uncharacterized protein</fullName>
    </submittedName>
</protein>
<name>A0A4D6MFG4_VIGUN</name>
<sequence length="132" mass="14771">MASSSRHRLLEIITLLENHHGCTTRARRNSLRLHSSAIVRAPHAAMLAAKIAMLVAFTPETQPPLLHRRGSRVSNKRGALLRRLHRSYRDHHHDSTTRACEPAYVVPATRRSNLEPPTTPAQPSTNTCANLH</sequence>
<dbReference type="Proteomes" id="UP000501690">
    <property type="component" value="Linkage Group LG7"/>
</dbReference>
<proteinExistence type="predicted"/>
<organism evidence="2 3">
    <name type="scientific">Vigna unguiculata</name>
    <name type="common">Cowpea</name>
    <dbReference type="NCBI Taxonomy" id="3917"/>
    <lineage>
        <taxon>Eukaryota</taxon>
        <taxon>Viridiplantae</taxon>
        <taxon>Streptophyta</taxon>
        <taxon>Embryophyta</taxon>
        <taxon>Tracheophyta</taxon>
        <taxon>Spermatophyta</taxon>
        <taxon>Magnoliopsida</taxon>
        <taxon>eudicotyledons</taxon>
        <taxon>Gunneridae</taxon>
        <taxon>Pentapetalae</taxon>
        <taxon>rosids</taxon>
        <taxon>fabids</taxon>
        <taxon>Fabales</taxon>
        <taxon>Fabaceae</taxon>
        <taxon>Papilionoideae</taxon>
        <taxon>50 kb inversion clade</taxon>
        <taxon>NPAAA clade</taxon>
        <taxon>indigoferoid/millettioid clade</taxon>
        <taxon>Phaseoleae</taxon>
        <taxon>Vigna</taxon>
    </lineage>
</organism>
<feature type="region of interest" description="Disordered" evidence="1">
    <location>
        <begin position="110"/>
        <end position="132"/>
    </location>
</feature>
<evidence type="ECO:0000313" key="3">
    <source>
        <dbReference type="Proteomes" id="UP000501690"/>
    </source>
</evidence>
<dbReference type="AlphaFoldDB" id="A0A4D6MFG4"/>
<keyword evidence="3" id="KW-1185">Reference proteome</keyword>